<reference evidence="2" key="1">
    <citation type="submission" date="2020-02" db="EMBL/GenBank/DDBJ databases">
        <authorList>
            <person name="Meier V. D."/>
        </authorList>
    </citation>
    <scope>NUCLEOTIDE SEQUENCE</scope>
    <source>
        <strain evidence="2">AVDCRST_MAG64</strain>
    </source>
</reference>
<dbReference type="EMBL" id="CADCUQ010000919">
    <property type="protein sequence ID" value="CAA9438466.1"/>
    <property type="molecule type" value="Genomic_DNA"/>
</dbReference>
<dbReference type="AlphaFoldDB" id="A0A6J4QII4"/>
<evidence type="ECO:0000256" key="1">
    <source>
        <dbReference type="SAM" id="MobiDB-lite"/>
    </source>
</evidence>
<feature type="compositionally biased region" description="Basic residues" evidence="1">
    <location>
        <begin position="54"/>
        <end position="65"/>
    </location>
</feature>
<proteinExistence type="predicted"/>
<evidence type="ECO:0000313" key="2">
    <source>
        <dbReference type="EMBL" id="CAA9438466.1"/>
    </source>
</evidence>
<organism evidence="2">
    <name type="scientific">uncultured Phycisphaerae bacterium</name>
    <dbReference type="NCBI Taxonomy" id="904963"/>
    <lineage>
        <taxon>Bacteria</taxon>
        <taxon>Pseudomonadati</taxon>
        <taxon>Planctomycetota</taxon>
        <taxon>Phycisphaerae</taxon>
        <taxon>environmental samples</taxon>
    </lineage>
</organism>
<gene>
    <name evidence="2" type="ORF">AVDCRST_MAG64-3957</name>
</gene>
<name>A0A6J4QII4_9BACT</name>
<feature type="non-terminal residue" evidence="2">
    <location>
        <position position="74"/>
    </location>
</feature>
<feature type="region of interest" description="Disordered" evidence="1">
    <location>
        <begin position="1"/>
        <end position="74"/>
    </location>
</feature>
<feature type="non-terminal residue" evidence="2">
    <location>
        <position position="1"/>
    </location>
</feature>
<feature type="compositionally biased region" description="Basic residues" evidence="1">
    <location>
        <begin position="23"/>
        <end position="34"/>
    </location>
</feature>
<protein>
    <submittedName>
        <fullName evidence="2">Uncharacterized protein</fullName>
    </submittedName>
</protein>
<accession>A0A6J4QII4</accession>
<sequence length="74" mass="8463">AGRSNPKCAGRTAGDREPLRLAAPRRRLRARAGRRRADPLLHAGEPVRAGTVRARPRAPRRRPRAERRERREQL</sequence>